<protein>
    <submittedName>
        <fullName evidence="1">Uncharacterized protein</fullName>
    </submittedName>
</protein>
<comment type="caution">
    <text evidence="1">The sequence shown here is derived from an EMBL/GenBank/DDBJ whole genome shotgun (WGS) entry which is preliminary data.</text>
</comment>
<evidence type="ECO:0000313" key="1">
    <source>
        <dbReference type="EMBL" id="KAF4660024.1"/>
    </source>
</evidence>
<accession>A0A7J6LL81</accession>
<gene>
    <name evidence="1" type="ORF">FOZ61_004298</name>
</gene>
<dbReference type="EMBL" id="JABAHT010000246">
    <property type="protein sequence ID" value="KAF4660024.1"/>
    <property type="molecule type" value="Genomic_DNA"/>
</dbReference>
<dbReference type="OrthoDB" id="10374637at2759"/>
<dbReference type="InterPro" id="IPR036213">
    <property type="entry name" value="Calpain_III_sf"/>
</dbReference>
<sequence>MPVDLLEGGPRILTTSSWNLRHALDRAMGSAFESSLVAHNALTTSRYVDHMLRAMTKLLPTKIGGHQVDYTGLLAQASSSEIPPKPLSTEYNDAAHEYIAYKPTSSVDTTSMPRLAAKLAPQQEPLTLSWTPYEEKHPDVLPRHEYGAFDAGNYHIDVGKPWRATFQPMVESLTEQLEHVLHDKTLFKSLIQQAFIKCCSSSSETHTGPTLRRVNFPQVSDIIENLLKASGATHVRFNEVHDIWRRHCDPVTSDMDEQLFSKFVRSMFRDIRETTSKKSNASKSVAAYQPLRFVLQPAASLKSDLVEEIPGTASTTSIEESPVLSTITPSRPYIPFPRAQTDWLSESFSKDLGSRPRPVPQEIELEEPLPLATFHEDIDSALSYAYALVSAILARQGRLVIQDIPGVMQHHGPSLPELSQCELVPNGEPMVLPRDFLGLSFANALAVIQTLPNFPEILFPREGWDPELRKLGVHILCIAGKYAVVPGLRAPLEDLLSVRSEEGLYLWPVLCRQALIALVGSIPLLRLSLTDDILRDLSDSLWVERTELTGEEWLGRLERNLAAEDTAVIACTSMPDENGPVLNDDQIYFITSIDSSRIGLSSPSKAPHDGPATQAALTEMDASNFGEAFDSIIAVRGTPSKIQKWSFHGRFTSDTSGGTPIPLRQTMPGTRESWARNPMFMIKFPPDSKETTEIMVTFSQLPSEDRSGGPLEELFVCLIRLDSPQQPLERFDKDRIHREGGMSRLRRGRHVAFHALEVPASGSYAVVPSTWSTSVSIEYQITIMCLSDHPCADIVPDVRPLKNFVPATRTGDV</sequence>
<dbReference type="Gene3D" id="2.60.120.380">
    <property type="match status" value="1"/>
</dbReference>
<proteinExistence type="predicted"/>
<evidence type="ECO:0000313" key="2">
    <source>
        <dbReference type="Proteomes" id="UP000570595"/>
    </source>
</evidence>
<dbReference type="SUPFAM" id="SSF49758">
    <property type="entry name" value="Calpain large subunit, middle domain (domain III)"/>
    <property type="match status" value="1"/>
</dbReference>
<organism evidence="1 2">
    <name type="scientific">Perkinsus olseni</name>
    <name type="common">Perkinsus atlanticus</name>
    <dbReference type="NCBI Taxonomy" id="32597"/>
    <lineage>
        <taxon>Eukaryota</taxon>
        <taxon>Sar</taxon>
        <taxon>Alveolata</taxon>
        <taxon>Perkinsozoa</taxon>
        <taxon>Perkinsea</taxon>
        <taxon>Perkinsida</taxon>
        <taxon>Perkinsidae</taxon>
        <taxon>Perkinsus</taxon>
    </lineage>
</organism>
<dbReference type="AlphaFoldDB" id="A0A7J6LL81"/>
<reference evidence="1 2" key="1">
    <citation type="submission" date="2020-04" db="EMBL/GenBank/DDBJ databases">
        <title>Perkinsus olseni comparative genomics.</title>
        <authorList>
            <person name="Bogema D.R."/>
        </authorList>
    </citation>
    <scope>NUCLEOTIDE SEQUENCE [LARGE SCALE GENOMIC DNA]</scope>
    <source>
        <strain evidence="1">ATCC PRA-179</strain>
    </source>
</reference>
<name>A0A7J6LL81_PEROL</name>
<dbReference type="Proteomes" id="UP000570595">
    <property type="component" value="Unassembled WGS sequence"/>
</dbReference>